<sequence>MPSINRIMKPQCRHFHPSPPSRALSPLFALQALANSRETQHFNKASGLSRVDHSPNLELLRSSEVDPFKRKPPPPPDTRKPYTVEQQQAQVKNDAIPKVIPSVLANNQLSSNFSKPSSSPSGTSSTDAAALDVGRALMASHAAERDTLRESLRLLEHKQDTNRKAWKNERKELLEKIDRFEGRESLAANVVLAGVFIGVIWWFKPRFEHMMGDKQGWNRDGVRQKMEDRWNDAKAMTTTRRKEQYSALQPTAAKPVLVTAENNAAPIAETAKGSSGWFWR</sequence>
<dbReference type="AlphaFoldDB" id="A0A9P4ICH8"/>
<comment type="caution">
    <text evidence="3">The sequence shown here is derived from an EMBL/GenBank/DDBJ whole genome shotgun (WGS) entry which is preliminary data.</text>
</comment>
<keyword evidence="2" id="KW-0812">Transmembrane</keyword>
<accession>A0A9P4ICH8</accession>
<feature type="compositionally biased region" description="Basic and acidic residues" evidence="1">
    <location>
        <begin position="50"/>
        <end position="69"/>
    </location>
</feature>
<evidence type="ECO:0000313" key="3">
    <source>
        <dbReference type="EMBL" id="KAF2096750.1"/>
    </source>
</evidence>
<dbReference type="EMBL" id="ML978129">
    <property type="protein sequence ID" value="KAF2096750.1"/>
    <property type="molecule type" value="Genomic_DNA"/>
</dbReference>
<feature type="transmembrane region" description="Helical" evidence="2">
    <location>
        <begin position="186"/>
        <end position="203"/>
    </location>
</feature>
<evidence type="ECO:0000313" key="4">
    <source>
        <dbReference type="Proteomes" id="UP000799772"/>
    </source>
</evidence>
<feature type="region of interest" description="Disordered" evidence="1">
    <location>
        <begin position="44"/>
        <end position="82"/>
    </location>
</feature>
<keyword evidence="2" id="KW-0472">Membrane</keyword>
<evidence type="ECO:0000256" key="2">
    <source>
        <dbReference type="SAM" id="Phobius"/>
    </source>
</evidence>
<evidence type="ECO:0000256" key="1">
    <source>
        <dbReference type="SAM" id="MobiDB-lite"/>
    </source>
</evidence>
<organism evidence="3 4">
    <name type="scientific">Rhizodiscina lignyota</name>
    <dbReference type="NCBI Taxonomy" id="1504668"/>
    <lineage>
        <taxon>Eukaryota</taxon>
        <taxon>Fungi</taxon>
        <taxon>Dikarya</taxon>
        <taxon>Ascomycota</taxon>
        <taxon>Pezizomycotina</taxon>
        <taxon>Dothideomycetes</taxon>
        <taxon>Pleosporomycetidae</taxon>
        <taxon>Aulographales</taxon>
        <taxon>Rhizodiscinaceae</taxon>
        <taxon>Rhizodiscina</taxon>
    </lineage>
</organism>
<proteinExistence type="predicted"/>
<feature type="region of interest" description="Disordered" evidence="1">
    <location>
        <begin position="1"/>
        <end position="20"/>
    </location>
</feature>
<protein>
    <submittedName>
        <fullName evidence="3">Uncharacterized protein</fullName>
    </submittedName>
</protein>
<keyword evidence="2" id="KW-1133">Transmembrane helix</keyword>
<name>A0A9P4ICH8_9PEZI</name>
<dbReference type="Proteomes" id="UP000799772">
    <property type="component" value="Unassembled WGS sequence"/>
</dbReference>
<reference evidence="3" key="1">
    <citation type="journal article" date="2020" name="Stud. Mycol.">
        <title>101 Dothideomycetes genomes: a test case for predicting lifestyles and emergence of pathogens.</title>
        <authorList>
            <person name="Haridas S."/>
            <person name="Albert R."/>
            <person name="Binder M."/>
            <person name="Bloem J."/>
            <person name="Labutti K."/>
            <person name="Salamov A."/>
            <person name="Andreopoulos B."/>
            <person name="Baker S."/>
            <person name="Barry K."/>
            <person name="Bills G."/>
            <person name="Bluhm B."/>
            <person name="Cannon C."/>
            <person name="Castanera R."/>
            <person name="Culley D."/>
            <person name="Daum C."/>
            <person name="Ezra D."/>
            <person name="Gonzalez J."/>
            <person name="Henrissat B."/>
            <person name="Kuo A."/>
            <person name="Liang C."/>
            <person name="Lipzen A."/>
            <person name="Lutzoni F."/>
            <person name="Magnuson J."/>
            <person name="Mondo S."/>
            <person name="Nolan M."/>
            <person name="Ohm R."/>
            <person name="Pangilinan J."/>
            <person name="Park H.-J."/>
            <person name="Ramirez L."/>
            <person name="Alfaro M."/>
            <person name="Sun H."/>
            <person name="Tritt A."/>
            <person name="Yoshinaga Y."/>
            <person name="Zwiers L.-H."/>
            <person name="Turgeon B."/>
            <person name="Goodwin S."/>
            <person name="Spatafora J."/>
            <person name="Crous P."/>
            <person name="Grigoriev I."/>
        </authorList>
    </citation>
    <scope>NUCLEOTIDE SEQUENCE</scope>
    <source>
        <strain evidence="3">CBS 133067</strain>
    </source>
</reference>
<gene>
    <name evidence="3" type="ORF">NA57DRAFT_58640</name>
</gene>
<keyword evidence="4" id="KW-1185">Reference proteome</keyword>
<dbReference type="OrthoDB" id="5240110at2759"/>